<dbReference type="NCBIfam" id="TIGR00254">
    <property type="entry name" value="GGDEF"/>
    <property type="match status" value="1"/>
</dbReference>
<dbReference type="CDD" id="cd01949">
    <property type="entry name" value="GGDEF"/>
    <property type="match status" value="1"/>
</dbReference>
<dbReference type="PANTHER" id="PTHR44757">
    <property type="entry name" value="DIGUANYLATE CYCLASE DGCP"/>
    <property type="match status" value="1"/>
</dbReference>
<evidence type="ECO:0000259" key="6">
    <source>
        <dbReference type="PROSITE" id="PS50883"/>
    </source>
</evidence>
<dbReference type="SMART" id="SM00091">
    <property type="entry name" value="PAS"/>
    <property type="match status" value="2"/>
</dbReference>
<gene>
    <name evidence="8" type="ORF">GCM10011332_23350</name>
</gene>
<dbReference type="SMART" id="SM00052">
    <property type="entry name" value="EAL"/>
    <property type="match status" value="1"/>
</dbReference>
<dbReference type="SUPFAM" id="SSF55073">
    <property type="entry name" value="Nucleotide cyclase"/>
    <property type="match status" value="1"/>
</dbReference>
<dbReference type="SUPFAM" id="SSF141868">
    <property type="entry name" value="EAL domain-like"/>
    <property type="match status" value="1"/>
</dbReference>
<dbReference type="Pfam" id="PF00563">
    <property type="entry name" value="EAL"/>
    <property type="match status" value="1"/>
</dbReference>
<protein>
    <recommendedName>
        <fullName evidence="10">Diguanylate cyclase</fullName>
    </recommendedName>
</protein>
<feature type="transmembrane region" description="Helical" evidence="3">
    <location>
        <begin position="241"/>
        <end position="262"/>
    </location>
</feature>
<evidence type="ECO:0000256" key="1">
    <source>
        <dbReference type="ARBA" id="ARBA00051114"/>
    </source>
</evidence>
<dbReference type="RefSeq" id="WP_188665286.1">
    <property type="nucleotide sequence ID" value="NZ_BMHV01000016.1"/>
</dbReference>
<keyword evidence="3" id="KW-1133">Transmembrane helix</keyword>
<feature type="coiled-coil region" evidence="2">
    <location>
        <begin position="99"/>
        <end position="126"/>
    </location>
</feature>
<keyword evidence="3" id="KW-0472">Membrane</keyword>
<feature type="domain" description="GGDEF" evidence="7">
    <location>
        <begin position="541"/>
        <end position="674"/>
    </location>
</feature>
<reference evidence="8" key="1">
    <citation type="journal article" date="2014" name="Int. J. Syst. Evol. Microbiol.">
        <title>Complete genome sequence of Corynebacterium casei LMG S-19264T (=DSM 44701T), isolated from a smear-ripened cheese.</title>
        <authorList>
            <consortium name="US DOE Joint Genome Institute (JGI-PGF)"/>
            <person name="Walter F."/>
            <person name="Albersmeier A."/>
            <person name="Kalinowski J."/>
            <person name="Ruckert C."/>
        </authorList>
    </citation>
    <scope>NUCLEOTIDE SEQUENCE</scope>
    <source>
        <strain evidence="8">CGMCC 1.15254</strain>
    </source>
</reference>
<dbReference type="FunFam" id="3.20.20.450:FF:000001">
    <property type="entry name" value="Cyclic di-GMP phosphodiesterase yahA"/>
    <property type="match status" value="1"/>
</dbReference>
<dbReference type="InterPro" id="IPR035965">
    <property type="entry name" value="PAS-like_dom_sf"/>
</dbReference>
<evidence type="ECO:0000313" key="8">
    <source>
        <dbReference type="EMBL" id="GGF68515.1"/>
    </source>
</evidence>
<dbReference type="GO" id="GO:0071732">
    <property type="term" value="P:cellular response to nitric oxide"/>
    <property type="evidence" value="ECO:0007669"/>
    <property type="project" value="UniProtKB-ARBA"/>
</dbReference>
<proteinExistence type="predicted"/>
<dbReference type="Proteomes" id="UP000632498">
    <property type="component" value="Unassembled WGS sequence"/>
</dbReference>
<sequence length="940" mass="107054">MKRSNAIGLLFIILGIVIATIFQFFKSDADEIAHLSQTMQQALQVKQLDTQLNEHALKAASFRLVHFDHIVQTVRQLSDVRQSLQQSVQRLPSQLTQRFTKLEAVIDQRIDQLERLKDKVALARNSSNFLLKYLGMNVDKQSGEIALKSLHAMTELQAFQLFPTRQRLQATQDILNQLTETLDREHAFQIVAHHLQRSFELTQDISAILNNVLANESQEAINEFVSHLYAVQTQRQNLSNGYRYILFAVAVIIFIALAYMIVRWTKERHRAQEAAQLFEDAVDSMSEGFAFFGPDQKLVFWNSTFARLHDPLENRLYKGMSWQEFEDTQKEVGFLLQSELQKDGSTLDLTCDGNWMLSANTHMHQGGYAVVRVDLTEQKRAQDQLQLAATVFQTASEAMMVTDKDDIIQMVNPAFSKITGYPEREVLGHSPTLLSSGHHNAAYYKKMYLDLQNTGTWQGEIWNRRKSGEIYPEWLSISTIYDDDGEVLQRVSLFTDITSRKKSEERIHYQANYDSLTDLPNRNLFKERLNHAINMARRSKDRLALLFLDLDNFKHINDTLGHLLGDELLHQVAQRLRSLFRESDTIARLSGDEFVIIINEANYDPDLQHLLTRLLECISLPYVLDGNTAYTSASVGATFFPDDAQSGENLLKNADAAMFKAKEMGRNTYSFFTPEMNSRAQERHTLEVALHKALEKKHFLLHYQPIVDPHTQTVVSTEALVRWNDPEKGLISPEKFIPAAEDTGLIVPMGEWILRQACADAAHWQQEEGLNVGVSVNLSSRQFMRSDIYGLVKDVLKESGLPASKLTLEITESLLVEDENEILKTLRKLRDLGVLLSIDDFGTGYSSLSYLKRFPITTLKIDRSFICDILSDNEDAALTQAILSMAKSMNLKVVAEGVENAGQAEYLKERQCDLIQGFYYSKPLALEDLLLSLKQKKLSA</sequence>
<dbReference type="NCBIfam" id="TIGR00229">
    <property type="entry name" value="sensory_box"/>
    <property type="match status" value="1"/>
</dbReference>
<keyword evidence="2" id="KW-0175">Coiled coil</keyword>
<dbReference type="Pfam" id="PF19443">
    <property type="entry name" value="DAHL"/>
    <property type="match status" value="1"/>
</dbReference>
<evidence type="ECO:0008006" key="10">
    <source>
        <dbReference type="Google" id="ProtNLM"/>
    </source>
</evidence>
<feature type="domain" description="PAS" evidence="4">
    <location>
        <begin position="384"/>
        <end position="430"/>
    </location>
</feature>
<dbReference type="SUPFAM" id="SSF55785">
    <property type="entry name" value="PYP-like sensor domain (PAS domain)"/>
    <property type="match status" value="1"/>
</dbReference>
<dbReference type="SMART" id="SM00086">
    <property type="entry name" value="PAC"/>
    <property type="match status" value="1"/>
</dbReference>
<dbReference type="CDD" id="cd01948">
    <property type="entry name" value="EAL"/>
    <property type="match status" value="1"/>
</dbReference>
<dbReference type="PROSITE" id="PS50113">
    <property type="entry name" value="PAC"/>
    <property type="match status" value="1"/>
</dbReference>
<dbReference type="InterPro" id="IPR045812">
    <property type="entry name" value="DAHL"/>
</dbReference>
<dbReference type="InterPro" id="IPR000700">
    <property type="entry name" value="PAS-assoc_C"/>
</dbReference>
<dbReference type="PANTHER" id="PTHR44757:SF2">
    <property type="entry name" value="BIOFILM ARCHITECTURE MAINTENANCE PROTEIN MBAA"/>
    <property type="match status" value="1"/>
</dbReference>
<feature type="domain" description="PAC" evidence="5">
    <location>
        <begin position="457"/>
        <end position="509"/>
    </location>
</feature>
<dbReference type="SMART" id="SM00267">
    <property type="entry name" value="GGDEF"/>
    <property type="match status" value="1"/>
</dbReference>
<evidence type="ECO:0000259" key="4">
    <source>
        <dbReference type="PROSITE" id="PS50112"/>
    </source>
</evidence>
<comment type="caution">
    <text evidence="8">The sequence shown here is derived from an EMBL/GenBank/DDBJ whole genome shotgun (WGS) entry which is preliminary data.</text>
</comment>
<evidence type="ECO:0000256" key="3">
    <source>
        <dbReference type="SAM" id="Phobius"/>
    </source>
</evidence>
<dbReference type="FunFam" id="3.30.70.270:FF:000001">
    <property type="entry name" value="Diguanylate cyclase domain protein"/>
    <property type="match status" value="1"/>
</dbReference>
<dbReference type="Gene3D" id="3.20.20.450">
    <property type="entry name" value="EAL domain"/>
    <property type="match status" value="1"/>
</dbReference>
<accession>A0A917C3P7</accession>
<feature type="domain" description="EAL" evidence="6">
    <location>
        <begin position="683"/>
        <end position="937"/>
    </location>
</feature>
<dbReference type="InterPro" id="IPR001633">
    <property type="entry name" value="EAL_dom"/>
</dbReference>
<dbReference type="Gene3D" id="3.30.450.20">
    <property type="entry name" value="PAS domain"/>
    <property type="match status" value="2"/>
</dbReference>
<name>A0A917C3P7_9PROT</name>
<keyword evidence="9" id="KW-1185">Reference proteome</keyword>
<evidence type="ECO:0000256" key="2">
    <source>
        <dbReference type="SAM" id="Coils"/>
    </source>
</evidence>
<feature type="transmembrane region" description="Helical" evidence="3">
    <location>
        <begin position="7"/>
        <end position="25"/>
    </location>
</feature>
<organism evidence="8 9">
    <name type="scientific">Terasakiella brassicae</name>
    <dbReference type="NCBI Taxonomy" id="1634917"/>
    <lineage>
        <taxon>Bacteria</taxon>
        <taxon>Pseudomonadati</taxon>
        <taxon>Pseudomonadota</taxon>
        <taxon>Alphaproteobacteria</taxon>
        <taxon>Rhodospirillales</taxon>
        <taxon>Terasakiellaceae</taxon>
        <taxon>Terasakiella</taxon>
    </lineage>
</organism>
<evidence type="ECO:0000259" key="5">
    <source>
        <dbReference type="PROSITE" id="PS50113"/>
    </source>
</evidence>
<dbReference type="InterPro" id="IPR001610">
    <property type="entry name" value="PAC"/>
</dbReference>
<dbReference type="PROSITE" id="PS50883">
    <property type="entry name" value="EAL"/>
    <property type="match status" value="1"/>
</dbReference>
<dbReference type="InterPro" id="IPR035919">
    <property type="entry name" value="EAL_sf"/>
</dbReference>
<dbReference type="PROSITE" id="PS50112">
    <property type="entry name" value="PAS"/>
    <property type="match status" value="1"/>
</dbReference>
<dbReference type="InterPro" id="IPR029787">
    <property type="entry name" value="Nucleotide_cyclase"/>
</dbReference>
<dbReference type="AlphaFoldDB" id="A0A917C3P7"/>
<dbReference type="InterPro" id="IPR000014">
    <property type="entry name" value="PAS"/>
</dbReference>
<dbReference type="InterPro" id="IPR052155">
    <property type="entry name" value="Biofilm_reg_signaling"/>
</dbReference>
<dbReference type="InterPro" id="IPR043128">
    <property type="entry name" value="Rev_trsase/Diguanyl_cyclase"/>
</dbReference>
<dbReference type="EMBL" id="BMHV01000016">
    <property type="protein sequence ID" value="GGF68515.1"/>
    <property type="molecule type" value="Genomic_DNA"/>
</dbReference>
<dbReference type="Pfam" id="PF00990">
    <property type="entry name" value="GGDEF"/>
    <property type="match status" value="1"/>
</dbReference>
<comment type="catalytic activity">
    <reaction evidence="1">
        <text>3',3'-c-di-GMP + H2O = 5'-phosphoguanylyl(3'-&gt;5')guanosine + H(+)</text>
        <dbReference type="Rhea" id="RHEA:24902"/>
        <dbReference type="ChEBI" id="CHEBI:15377"/>
        <dbReference type="ChEBI" id="CHEBI:15378"/>
        <dbReference type="ChEBI" id="CHEBI:58754"/>
        <dbReference type="ChEBI" id="CHEBI:58805"/>
        <dbReference type="EC" id="3.1.4.52"/>
    </reaction>
    <physiologicalReaction direction="left-to-right" evidence="1">
        <dbReference type="Rhea" id="RHEA:24903"/>
    </physiologicalReaction>
</comment>
<reference evidence="8" key="2">
    <citation type="submission" date="2020-09" db="EMBL/GenBank/DDBJ databases">
        <authorList>
            <person name="Sun Q."/>
            <person name="Zhou Y."/>
        </authorList>
    </citation>
    <scope>NUCLEOTIDE SEQUENCE</scope>
    <source>
        <strain evidence="8">CGMCC 1.15254</strain>
    </source>
</reference>
<dbReference type="PROSITE" id="PS50887">
    <property type="entry name" value="GGDEF"/>
    <property type="match status" value="1"/>
</dbReference>
<evidence type="ECO:0000259" key="7">
    <source>
        <dbReference type="PROSITE" id="PS50887"/>
    </source>
</evidence>
<dbReference type="CDD" id="cd00130">
    <property type="entry name" value="PAS"/>
    <property type="match status" value="1"/>
</dbReference>
<dbReference type="GO" id="GO:0071111">
    <property type="term" value="F:cyclic-guanylate-specific phosphodiesterase activity"/>
    <property type="evidence" value="ECO:0007669"/>
    <property type="project" value="UniProtKB-EC"/>
</dbReference>
<dbReference type="InterPro" id="IPR000160">
    <property type="entry name" value="GGDEF_dom"/>
</dbReference>
<evidence type="ECO:0000313" key="9">
    <source>
        <dbReference type="Proteomes" id="UP000632498"/>
    </source>
</evidence>
<keyword evidence="3" id="KW-0812">Transmembrane</keyword>
<dbReference type="Pfam" id="PF13426">
    <property type="entry name" value="PAS_9"/>
    <property type="match status" value="1"/>
</dbReference>
<dbReference type="Gene3D" id="3.30.70.270">
    <property type="match status" value="1"/>
</dbReference>